<dbReference type="eggNOG" id="COG1857">
    <property type="taxonomic scope" value="Bacteria"/>
</dbReference>
<dbReference type="HOGENOM" id="CLU_068035_0_0_0"/>
<gene>
    <name evidence="3" type="ORF">THERU_04445</name>
</gene>
<dbReference type="InterPro" id="IPR013414">
    <property type="entry name" value="Cas7/Cst2/DevR_sub_I-B/Tneap"/>
</dbReference>
<dbReference type="NCBIfam" id="TIGR01875">
    <property type="entry name" value="cas_MJ0381"/>
    <property type="match status" value="1"/>
</dbReference>
<dbReference type="OrthoDB" id="9781560at2"/>
<evidence type="ECO:0000313" key="3">
    <source>
        <dbReference type="EMBL" id="AHE96041.1"/>
    </source>
</evidence>
<organism evidence="4">
    <name type="scientific">Thermocrinis ruber</name>
    <dbReference type="NCBI Taxonomy" id="75906"/>
    <lineage>
        <taxon>Bacteria</taxon>
        <taxon>Pseudomonadati</taxon>
        <taxon>Aquificota</taxon>
        <taxon>Aquificia</taxon>
        <taxon>Aquificales</taxon>
        <taxon>Aquificaceae</taxon>
        <taxon>Thermocrinis</taxon>
    </lineage>
</organism>
<sequence>MKGMLTLTLITQRATSLNYGENIGNVSILKKLSLGDNSQITYVSDKALKYDIRRKGKEEKGWRLLDEKVKELIEGSIVQVPKETKGKKKKSKESTETEMQDVLDVDEFAKKLIREYQEFDLFGGLFTNLIRANGESIGLSYGDSVKRTAPVKITYAYSTSKFQGDMDFMNNIEAYNRYIRHIEQKDAQVITQSEQHTAHYYYTIAIDLDRIGVWETENGTEEVIPAEEKAKRVKDLLDIIRTLSRQIRGRYENLSPIFVIGGIYKVKNPFFMGCVSAKETEDGKLLLDVNRLLDCKGIIPEEERANTLCGLLSGFFANEQEIREKLNCKSVEEVFEELKNKVGEIYGVSKG</sequence>
<comment type="function">
    <text evidence="2">CRISPR (clustered regularly interspaced short palindromic repeat) is an adaptive immune system that provides protection against mobile genetic elements (viruses, transposable elements and conjugative plasmids). CRISPR clusters contain spacers, sequences complementary to antecedent mobile elements, and target invading nucleic acids. CRISPR clusters are transcribed and processed into CRISPR RNA (crRNA).</text>
</comment>
<name>W0DCL7_9AQUI</name>
<dbReference type="KEGG" id="trd:THERU_04445"/>
<proteinExistence type="predicted"/>
<keyword evidence="1" id="KW-0051">Antiviral defense</keyword>
<dbReference type="PATRIC" id="fig|75906.3.peg.862"/>
<dbReference type="GO" id="GO:0051607">
    <property type="term" value="P:defense response to virus"/>
    <property type="evidence" value="ECO:0007669"/>
    <property type="project" value="UniProtKB-KW"/>
</dbReference>
<evidence type="ECO:0000313" key="4">
    <source>
        <dbReference type="Proteomes" id="UP000018914"/>
    </source>
</evidence>
<dbReference type="STRING" id="75906.THERU_04445"/>
<dbReference type="InterPro" id="IPR010154">
    <property type="entry name" value="CRISPR-assoc_Cas7/Cst2/DevR"/>
</dbReference>
<reference evidence="3 4" key="1">
    <citation type="submission" date="2013-12" db="EMBL/GenBank/DDBJ databases">
        <authorList>
            <consortium name="DOE Joint Genome Institute"/>
            <person name="Eisen J."/>
            <person name="Huntemann M."/>
            <person name="Han J."/>
            <person name="Chen A."/>
            <person name="Kyrpides N."/>
            <person name="Mavromatis K."/>
            <person name="Markowitz V."/>
            <person name="Palaniappan K."/>
            <person name="Ivanova N."/>
            <person name="Schaumberg A."/>
            <person name="Pati A."/>
            <person name="Liolios K."/>
            <person name="Nordberg H.P."/>
            <person name="Cantor M.N."/>
            <person name="Hua S.X."/>
            <person name="Woyke T."/>
        </authorList>
    </citation>
    <scope>NUCLEOTIDE SEQUENCE [LARGE SCALE GENOMIC DNA]</scope>
    <source>
        <strain evidence="3 4">DSM 23557</strain>
    </source>
</reference>
<dbReference type="NCBIfam" id="TIGR02585">
    <property type="entry name" value="cas_Cst2_DevR"/>
    <property type="match status" value="1"/>
</dbReference>
<evidence type="ECO:0000256" key="1">
    <source>
        <dbReference type="ARBA" id="ARBA00023118"/>
    </source>
</evidence>
<evidence type="ECO:0000256" key="2">
    <source>
        <dbReference type="ARBA" id="ARBA00025626"/>
    </source>
</evidence>
<dbReference type="Proteomes" id="UP000018914">
    <property type="component" value="Chromosome"/>
</dbReference>
<dbReference type="Pfam" id="PF01905">
    <property type="entry name" value="DevR"/>
    <property type="match status" value="1"/>
</dbReference>
<keyword evidence="4" id="KW-1185">Reference proteome</keyword>
<dbReference type="AlphaFoldDB" id="W0DCL7"/>
<accession>W0DCL7</accession>
<protein>
    <submittedName>
        <fullName evidence="3">CRISPR-associated protein</fullName>
    </submittedName>
</protein>
<dbReference type="EMBL" id="CP007028">
    <property type="protein sequence ID" value="AHE96041.1"/>
    <property type="molecule type" value="Genomic_DNA"/>
</dbReference>